<keyword evidence="4 5" id="KW-0472">Membrane</keyword>
<feature type="transmembrane region" description="Helical" evidence="5">
    <location>
        <begin position="273"/>
        <end position="293"/>
    </location>
</feature>
<dbReference type="GO" id="GO:0005886">
    <property type="term" value="C:plasma membrane"/>
    <property type="evidence" value="ECO:0007669"/>
    <property type="project" value="TreeGrafter"/>
</dbReference>
<dbReference type="KEGG" id="sand:H3309_03680"/>
<dbReference type="SUPFAM" id="SSF103473">
    <property type="entry name" value="MFS general substrate transporter"/>
    <property type="match status" value="1"/>
</dbReference>
<protein>
    <submittedName>
        <fullName evidence="7">MFS transporter</fullName>
    </submittedName>
</protein>
<dbReference type="EMBL" id="CP059851">
    <property type="protein sequence ID" value="QMW23606.1"/>
    <property type="molecule type" value="Genomic_DNA"/>
</dbReference>
<dbReference type="GO" id="GO:0015293">
    <property type="term" value="F:symporter activity"/>
    <property type="evidence" value="ECO:0007669"/>
    <property type="project" value="InterPro"/>
</dbReference>
<organism evidence="7 8">
    <name type="scientific">Sandaracinobacteroides saxicola</name>
    <dbReference type="NCBI Taxonomy" id="2759707"/>
    <lineage>
        <taxon>Bacteria</taxon>
        <taxon>Pseudomonadati</taxon>
        <taxon>Pseudomonadota</taxon>
        <taxon>Alphaproteobacteria</taxon>
        <taxon>Sphingomonadales</taxon>
        <taxon>Sphingosinicellaceae</taxon>
        <taxon>Sandaracinobacteroides</taxon>
    </lineage>
</organism>
<dbReference type="AlphaFoldDB" id="A0A7G5IJR4"/>
<dbReference type="RefSeq" id="WP_182297429.1">
    <property type="nucleotide sequence ID" value="NZ_CP059851.1"/>
</dbReference>
<accession>A0A7G5IJR4</accession>
<evidence type="ECO:0000313" key="7">
    <source>
        <dbReference type="EMBL" id="QMW23606.1"/>
    </source>
</evidence>
<sequence length="458" mass="48184">MNAPPPRVEALPVSLKAGWAVGALGVAILLNGIGALSLFYMVSILGIEPAIAGGLIFATKILDMLIDPAIGMASDRTRSRFGRRRPWLFVGALLSALSFLAFFAPPAGLDTPALLTLWAAGALVAYTLGYSLFNVPYMAMPAEMTDSYHERSSIHAWRIVFVSLGGFLAAAMAPVLLEALGKGERSSYATVGVIGGTLILATTMATVLLTGRARSIDRGPAVVGIAGELGALWANKYFLRLISVKLAQLIGVFATQAAMIFFLVNALKLDLSILGAFGAAMTVSTIATAPLLVRFSKRYGKREAYIVAGSAYILYSLSWLLASPGEPVWALVLRGLVVGVAAGGNVILAMSMLTDIIEWDARRTGVRREGVYAAVYSFVENGAAAFGPLVIGFALSLAGFEKGNVAAAVTPRVEQALLLGMVYIPVAMGALAIVLLLGYRLTEAQLRGDAARQVEKSA</sequence>
<dbReference type="PANTHER" id="PTHR11328">
    <property type="entry name" value="MAJOR FACILITATOR SUPERFAMILY DOMAIN-CONTAINING PROTEIN"/>
    <property type="match status" value="1"/>
</dbReference>
<evidence type="ECO:0000256" key="5">
    <source>
        <dbReference type="SAM" id="Phobius"/>
    </source>
</evidence>
<name>A0A7G5IJR4_9SPHN</name>
<reference evidence="7 8" key="1">
    <citation type="submission" date="2020-07" db="EMBL/GenBank/DDBJ databases">
        <title>Complete genome sequence for Sandaracinobacter sp. M6.</title>
        <authorList>
            <person name="Tang Y."/>
            <person name="Liu Q."/>
            <person name="Guo Z."/>
            <person name="Lei P."/>
            <person name="Huang B."/>
        </authorList>
    </citation>
    <scope>NUCLEOTIDE SEQUENCE [LARGE SCALE GENOMIC DNA]</scope>
    <source>
        <strain evidence="7 8">M6</strain>
    </source>
</reference>
<gene>
    <name evidence="7" type="ORF">H3309_03680</name>
</gene>
<dbReference type="Pfam" id="PF13347">
    <property type="entry name" value="MFS_2"/>
    <property type="match status" value="1"/>
</dbReference>
<evidence type="ECO:0000256" key="4">
    <source>
        <dbReference type="ARBA" id="ARBA00023136"/>
    </source>
</evidence>
<keyword evidence="2 5" id="KW-0812">Transmembrane</keyword>
<dbReference type="GO" id="GO:0008643">
    <property type="term" value="P:carbohydrate transport"/>
    <property type="evidence" value="ECO:0007669"/>
    <property type="project" value="InterPro"/>
</dbReference>
<feature type="transmembrane region" description="Helical" evidence="5">
    <location>
        <begin position="113"/>
        <end position="135"/>
    </location>
</feature>
<feature type="transmembrane region" description="Helical" evidence="5">
    <location>
        <begin position="47"/>
        <end position="66"/>
    </location>
</feature>
<evidence type="ECO:0000256" key="3">
    <source>
        <dbReference type="ARBA" id="ARBA00022989"/>
    </source>
</evidence>
<evidence type="ECO:0000256" key="2">
    <source>
        <dbReference type="ARBA" id="ARBA00022692"/>
    </source>
</evidence>
<dbReference type="Proteomes" id="UP000515292">
    <property type="component" value="Chromosome"/>
</dbReference>
<comment type="similarity">
    <text evidence="1">Belongs to the sodium:galactoside symporter (TC 2.A.2) family.</text>
</comment>
<feature type="transmembrane region" description="Helical" evidence="5">
    <location>
        <begin position="246"/>
        <end position="267"/>
    </location>
</feature>
<keyword evidence="3 5" id="KW-1133">Transmembrane helix</keyword>
<dbReference type="InterPro" id="IPR020846">
    <property type="entry name" value="MFS_dom"/>
</dbReference>
<feature type="transmembrane region" description="Helical" evidence="5">
    <location>
        <begin position="21"/>
        <end position="41"/>
    </location>
</feature>
<dbReference type="PROSITE" id="PS50850">
    <property type="entry name" value="MFS"/>
    <property type="match status" value="1"/>
</dbReference>
<evidence type="ECO:0000313" key="8">
    <source>
        <dbReference type="Proteomes" id="UP000515292"/>
    </source>
</evidence>
<dbReference type="InterPro" id="IPR036259">
    <property type="entry name" value="MFS_trans_sf"/>
</dbReference>
<feature type="transmembrane region" description="Helical" evidence="5">
    <location>
        <begin position="156"/>
        <end position="176"/>
    </location>
</feature>
<evidence type="ECO:0000259" key="6">
    <source>
        <dbReference type="PROSITE" id="PS50850"/>
    </source>
</evidence>
<feature type="transmembrane region" description="Helical" evidence="5">
    <location>
        <begin position="371"/>
        <end position="396"/>
    </location>
</feature>
<feature type="transmembrane region" description="Helical" evidence="5">
    <location>
        <begin position="87"/>
        <end position="107"/>
    </location>
</feature>
<proteinExistence type="inferred from homology"/>
<evidence type="ECO:0000256" key="1">
    <source>
        <dbReference type="ARBA" id="ARBA00009617"/>
    </source>
</evidence>
<dbReference type="InterPro" id="IPR039672">
    <property type="entry name" value="MFS_2"/>
</dbReference>
<keyword evidence="8" id="KW-1185">Reference proteome</keyword>
<dbReference type="PANTHER" id="PTHR11328:SF24">
    <property type="entry name" value="MAJOR FACILITATOR SUPERFAMILY (MFS) PROFILE DOMAIN-CONTAINING PROTEIN"/>
    <property type="match status" value="1"/>
</dbReference>
<feature type="transmembrane region" description="Helical" evidence="5">
    <location>
        <begin position="305"/>
        <end position="322"/>
    </location>
</feature>
<feature type="transmembrane region" description="Helical" evidence="5">
    <location>
        <begin position="188"/>
        <end position="209"/>
    </location>
</feature>
<feature type="transmembrane region" description="Helical" evidence="5">
    <location>
        <begin position="416"/>
        <end position="437"/>
    </location>
</feature>
<feature type="domain" description="Major facilitator superfamily (MFS) profile" evidence="6">
    <location>
        <begin position="229"/>
        <end position="458"/>
    </location>
</feature>
<feature type="transmembrane region" description="Helical" evidence="5">
    <location>
        <begin position="328"/>
        <end position="350"/>
    </location>
</feature>
<dbReference type="Gene3D" id="1.20.1250.20">
    <property type="entry name" value="MFS general substrate transporter like domains"/>
    <property type="match status" value="2"/>
</dbReference>